<dbReference type="CDD" id="cd00887">
    <property type="entry name" value="MoeA"/>
    <property type="match status" value="1"/>
</dbReference>
<dbReference type="PANTHER" id="PTHR10192:SF5">
    <property type="entry name" value="GEPHYRIN"/>
    <property type="match status" value="1"/>
</dbReference>
<dbReference type="InterPro" id="IPR005111">
    <property type="entry name" value="MoeA_C_domain_IV"/>
</dbReference>
<proteinExistence type="predicted"/>
<dbReference type="Gene3D" id="2.40.340.10">
    <property type="entry name" value="MoeA, C-terminal, domain IV"/>
    <property type="match status" value="1"/>
</dbReference>
<dbReference type="Gene3D" id="2.170.190.11">
    <property type="entry name" value="Molybdopterin biosynthesis moea protein, domain 3"/>
    <property type="match status" value="1"/>
</dbReference>
<accession>A0ABV6VL58</accession>
<dbReference type="InterPro" id="IPR038987">
    <property type="entry name" value="MoeA-like"/>
</dbReference>
<dbReference type="Pfam" id="PF00994">
    <property type="entry name" value="MoCF_biosynth"/>
    <property type="match status" value="1"/>
</dbReference>
<reference evidence="1 2" key="1">
    <citation type="submission" date="2024-09" db="EMBL/GenBank/DDBJ databases">
        <authorList>
            <person name="Lee S.D."/>
        </authorList>
    </citation>
    <scope>NUCLEOTIDE SEQUENCE [LARGE SCALE GENOMIC DNA]</scope>
    <source>
        <strain evidence="1 2">N1-1</strain>
    </source>
</reference>
<name>A0ABV6VL58_9ACTN</name>
<dbReference type="SUPFAM" id="SSF63882">
    <property type="entry name" value="MoeA N-terminal region -like"/>
    <property type="match status" value="1"/>
</dbReference>
<comment type="caution">
    <text evidence="1">The sequence shown here is derived from an EMBL/GenBank/DDBJ whole genome shotgun (WGS) entry which is preliminary data.</text>
</comment>
<organism evidence="1 2">
    <name type="scientific">Streptacidiphilus alkalitolerans</name>
    <dbReference type="NCBI Taxonomy" id="3342712"/>
    <lineage>
        <taxon>Bacteria</taxon>
        <taxon>Bacillati</taxon>
        <taxon>Actinomycetota</taxon>
        <taxon>Actinomycetes</taxon>
        <taxon>Kitasatosporales</taxon>
        <taxon>Streptomycetaceae</taxon>
        <taxon>Streptacidiphilus</taxon>
    </lineage>
</organism>
<dbReference type="InterPro" id="IPR036135">
    <property type="entry name" value="MoeA_linker/N_sf"/>
</dbReference>
<dbReference type="Gene3D" id="3.90.105.10">
    <property type="entry name" value="Molybdopterin biosynthesis moea protein, domain 2"/>
    <property type="match status" value="1"/>
</dbReference>
<evidence type="ECO:0000313" key="2">
    <source>
        <dbReference type="Proteomes" id="UP001592582"/>
    </source>
</evidence>
<dbReference type="InterPro" id="IPR005110">
    <property type="entry name" value="MoeA_linker/N"/>
</dbReference>
<dbReference type="InterPro" id="IPR036425">
    <property type="entry name" value="MoaB/Mog-like_dom_sf"/>
</dbReference>
<dbReference type="EMBL" id="JBHEZX010000024">
    <property type="protein sequence ID" value="MFC1414470.1"/>
    <property type="molecule type" value="Genomic_DNA"/>
</dbReference>
<dbReference type="Gene3D" id="3.40.980.10">
    <property type="entry name" value="MoaB/Mog-like domain"/>
    <property type="match status" value="1"/>
</dbReference>
<keyword evidence="2" id="KW-1185">Reference proteome</keyword>
<sequence length="400" mass="40448">MRQRESSTRSVPVRRQGAAVPWAEARIIAGTAVQPLPATEVTVGQALGSTLAEPLHARAALPVQDVSAMDGYAVSGPGPWTLHGRILAGDRRSYPPVLPGTAVEVATGAALPPGVTAVLPYEAAHRRDGLLRGPAVPGRHVRRRGEDCRPGQLLLPAGTPVTPAVLGIAAATGHDALPVRLPPSVAAAVTGSELSTAGLPGPGRVRDAVGPMLPGLVDALGGTLVRRDLLPDGAEVLREWLGGATADVLLLSGATSRGAADHARPVLAALGARILVPGVRCRPGHPQFLALLPDGRCAVGLPGNPFAAMAALLTLLGPLLQALAAGRPRPVRYARLAVAVPAHPVDTRLVPVRLAHGRAAPVGHDAPSLLLGAALADALAVVPPGGGAPVGEVELLPLPG</sequence>
<dbReference type="SMART" id="SM00852">
    <property type="entry name" value="MoCF_biosynth"/>
    <property type="match status" value="1"/>
</dbReference>
<dbReference type="SUPFAM" id="SSF63867">
    <property type="entry name" value="MoeA C-terminal domain-like"/>
    <property type="match status" value="1"/>
</dbReference>
<dbReference type="Pfam" id="PF03454">
    <property type="entry name" value="MoeA_C"/>
    <property type="match status" value="1"/>
</dbReference>
<dbReference type="InterPro" id="IPR001453">
    <property type="entry name" value="MoaB/Mog_dom"/>
</dbReference>
<dbReference type="SUPFAM" id="SSF53218">
    <property type="entry name" value="Molybdenum cofactor biosynthesis proteins"/>
    <property type="match status" value="1"/>
</dbReference>
<dbReference type="PANTHER" id="PTHR10192">
    <property type="entry name" value="MOLYBDOPTERIN BIOSYNTHESIS PROTEIN"/>
    <property type="match status" value="1"/>
</dbReference>
<dbReference type="InterPro" id="IPR036688">
    <property type="entry name" value="MoeA_C_domain_IV_sf"/>
</dbReference>
<gene>
    <name evidence="1" type="ORF">ACEZDG_34930</name>
</gene>
<dbReference type="Pfam" id="PF03453">
    <property type="entry name" value="MoeA_N"/>
    <property type="match status" value="1"/>
</dbReference>
<dbReference type="Proteomes" id="UP001592582">
    <property type="component" value="Unassembled WGS sequence"/>
</dbReference>
<protein>
    <submittedName>
        <fullName evidence="1">Molybdopterin molybdotransferase MoeA</fullName>
    </submittedName>
</protein>
<evidence type="ECO:0000313" key="1">
    <source>
        <dbReference type="EMBL" id="MFC1414470.1"/>
    </source>
</evidence>